<reference evidence="1 2" key="1">
    <citation type="submission" date="2015-02" db="EMBL/GenBank/DDBJ databases">
        <title>Genome Sequence of Jannaschia aquimarina DSM28248, a member of the Roseobacter clade.</title>
        <authorList>
            <person name="Voget S."/>
            <person name="Daniel R."/>
        </authorList>
    </citation>
    <scope>NUCLEOTIDE SEQUENCE [LARGE SCALE GENOMIC DNA]</scope>
    <source>
        <strain evidence="1 2">GSW-M26</strain>
    </source>
</reference>
<dbReference type="Proteomes" id="UP000032232">
    <property type="component" value="Unassembled WGS sequence"/>
</dbReference>
<sequence length="95" mass="10976">MMREDDVHRFTWMRRSRIAGDSWDREIPLGETRERYVANARVGEQIVWTTETDKTELALDRALREANGLEQGYELEIAQISDEYGPGSWASLSVS</sequence>
<accession>A0A0D1EI62</accession>
<proteinExistence type="predicted"/>
<dbReference type="STRING" id="935700.jaqu_10300"/>
<organism evidence="1 2">
    <name type="scientific">Jannaschia aquimarina</name>
    <dbReference type="NCBI Taxonomy" id="935700"/>
    <lineage>
        <taxon>Bacteria</taxon>
        <taxon>Pseudomonadati</taxon>
        <taxon>Pseudomonadota</taxon>
        <taxon>Alphaproteobacteria</taxon>
        <taxon>Rhodobacterales</taxon>
        <taxon>Roseobacteraceae</taxon>
        <taxon>Jannaschia</taxon>
    </lineage>
</organism>
<protein>
    <submittedName>
        <fullName evidence="1">Uncharacterized protein</fullName>
    </submittedName>
</protein>
<gene>
    <name evidence="1" type="ORF">jaqu_10300</name>
</gene>
<comment type="caution">
    <text evidence="1">The sequence shown here is derived from an EMBL/GenBank/DDBJ whole genome shotgun (WGS) entry which is preliminary data.</text>
</comment>
<dbReference type="AlphaFoldDB" id="A0A0D1EI62"/>
<dbReference type="PATRIC" id="fig|935700.4.peg.1075"/>
<dbReference type="EMBL" id="JYFE01000020">
    <property type="protein sequence ID" value="KIT17299.1"/>
    <property type="molecule type" value="Genomic_DNA"/>
</dbReference>
<evidence type="ECO:0000313" key="1">
    <source>
        <dbReference type="EMBL" id="KIT17299.1"/>
    </source>
</evidence>
<keyword evidence="2" id="KW-1185">Reference proteome</keyword>
<name>A0A0D1EI62_9RHOB</name>
<evidence type="ECO:0000313" key="2">
    <source>
        <dbReference type="Proteomes" id="UP000032232"/>
    </source>
</evidence>